<sequence>MLLLRHNPAKKITRLLQCPAIRAERGVADTCGCEWMGEGSICVAGRGENLLTSPGIRVVEPASSAREPVSASEPRNSSLETAALMLCELRTAQHRVNGHSSTEKKVLASAAFMAAASSGFPGRDRTQDLLKDNNNSFSCCSEEDGEHGLNGTAFSGLGGSPKTTTFSGLGGSPKTTTFSGSVGESPRTTTFCGLVGESPNVVENCATPHLSSLCSSPASATRRVVDSSINGSRSRSSVDINCPVFDLNSPSCSPRRGGSICGGGYGGGSCRSDDALVGGGGGGGGGEALDAVALAKEGGEGVVDGQALRPTSGERCAVIGGRGGGGGGGGGDGRTAGASSLDDLAVSRCRLFSLSLMGGGREVAGSSLSSGNGSEGHGGDSVCSLRTSSSLSSRCCYHCCRCGGRFTAAADGDGGVICEVRRNDYHHSIVDIISRLLMAELEVGRGYGKRNHGGSSSMCRSVVNSVDGESVSTGPISGGEGVRRSHACCCPSCWEAERPSSASLVGEAKSVDEQEDGIRLRSQLGRLNERLYDLQLEMGRLEVRMVGAATFLSPPPQSADCAESPPLPLYARSAQQQQPSPCVHVDGGAAVGGEQQLAVTASVGAAAIATAAGGNRAREAAKEKGEEGGAGKEEEEEEEGDRQYSPPTGVSAMAAGVRNRSASEDGLRSSPRSMCCCAPPPTNDRQQRGMMAVENGATMMREDHREHGVEEYGLRRHVINEQSRSQGSGSVMSSVPTKANGSRFVDNGADEDDNDEGGRRRMVEDDSNHGGEGPRRVVAATGTGGAAATQKGLVPQMIFEEGKSADGLQPIPPASAAGSLLLSLIRRESESRGNEAAVEGEEEASNGVQVPPHAADLPCPPPPPPVFSTNQWRWECDRLVAENRRLRAELSSRDAQAADSRAELQRAHTTISDLQSVLTEVDGEQILVGRRRSPPCAVSGIGIGTGDDDESTVDGLRRGLVERDAEIARLSAEQERREGELAEWRADRARLAMAVECIARLESDLAHKDREIACAMRCASSEATRSSSNPWPPAPHIFVDKGDPRSQQQQGQQLVTDVNSSSAAAASAEASMAAVGQGGEEGARCLSVVGGDGGGRAVKHREVQTAVASTDLMGAAVISGAEADTVVVLREEIAAKDEVIAQMKAEVARLEEMVCAYRADVAVKDKEVAACRADVAAKDRKISSLKAELGAKDRAISGYKNQLAMLRKEIAGWGVGYGQSIQLMDGYGRPWADIDSSSSGWIITDCLCEMEADANVGDSQRRRGCVRLSAFDGSCRWLTVDNSTDAYDRSWSGSMDAYDRSARWAGWSVIEGLVGALGALRTIICGHGIEIDSCPWRLSVAMGGIPLDIDEYL</sequence>
<comment type="caution">
    <text evidence="2">The sequence shown here is derived from an EMBL/GenBank/DDBJ whole genome shotgun (WGS) entry which is preliminary data.</text>
</comment>
<evidence type="ECO:0000313" key="3">
    <source>
        <dbReference type="Proteomes" id="UP000265515"/>
    </source>
</evidence>
<dbReference type="EMBL" id="BFEA01000088">
    <property type="protein sequence ID" value="GBG67528.1"/>
    <property type="molecule type" value="Genomic_DNA"/>
</dbReference>
<proteinExistence type="predicted"/>
<feature type="region of interest" description="Disordered" evidence="1">
    <location>
        <begin position="164"/>
        <end position="186"/>
    </location>
</feature>
<evidence type="ECO:0000256" key="1">
    <source>
        <dbReference type="SAM" id="MobiDB-lite"/>
    </source>
</evidence>
<dbReference type="OMA" id="ERCESAM"/>
<protein>
    <submittedName>
        <fullName evidence="2">Uncharacterized protein</fullName>
    </submittedName>
</protein>
<name>A0A388KBU1_CHABU</name>
<feature type="region of interest" description="Disordered" evidence="1">
    <location>
        <begin position="613"/>
        <end position="687"/>
    </location>
</feature>
<evidence type="ECO:0000313" key="2">
    <source>
        <dbReference type="EMBL" id="GBG67528.1"/>
    </source>
</evidence>
<feature type="compositionally biased region" description="Basic and acidic residues" evidence="1">
    <location>
        <begin position="756"/>
        <end position="775"/>
    </location>
</feature>
<dbReference type="Gramene" id="GBG67528">
    <property type="protein sequence ID" value="GBG67528"/>
    <property type="gene ID" value="CBR_g659"/>
</dbReference>
<reference evidence="2 3" key="1">
    <citation type="journal article" date="2018" name="Cell">
        <title>The Chara Genome: Secondary Complexity and Implications for Plant Terrestrialization.</title>
        <authorList>
            <person name="Nishiyama T."/>
            <person name="Sakayama H."/>
            <person name="Vries J.D."/>
            <person name="Buschmann H."/>
            <person name="Saint-Marcoux D."/>
            <person name="Ullrich K.K."/>
            <person name="Haas F.B."/>
            <person name="Vanderstraeten L."/>
            <person name="Becker D."/>
            <person name="Lang D."/>
            <person name="Vosolsobe S."/>
            <person name="Rombauts S."/>
            <person name="Wilhelmsson P.K.I."/>
            <person name="Janitza P."/>
            <person name="Kern R."/>
            <person name="Heyl A."/>
            <person name="Rumpler F."/>
            <person name="Villalobos L.I.A.C."/>
            <person name="Clay J.M."/>
            <person name="Skokan R."/>
            <person name="Toyoda A."/>
            <person name="Suzuki Y."/>
            <person name="Kagoshima H."/>
            <person name="Schijlen E."/>
            <person name="Tajeshwar N."/>
            <person name="Catarino B."/>
            <person name="Hetherington A.J."/>
            <person name="Saltykova A."/>
            <person name="Bonnot C."/>
            <person name="Breuninger H."/>
            <person name="Symeonidi A."/>
            <person name="Radhakrishnan G.V."/>
            <person name="Van Nieuwerburgh F."/>
            <person name="Deforce D."/>
            <person name="Chang C."/>
            <person name="Karol K.G."/>
            <person name="Hedrich R."/>
            <person name="Ulvskov P."/>
            <person name="Glockner G."/>
            <person name="Delwiche C.F."/>
            <person name="Petrasek J."/>
            <person name="Van de Peer Y."/>
            <person name="Friml J."/>
            <person name="Beilby M."/>
            <person name="Dolan L."/>
            <person name="Kohara Y."/>
            <person name="Sugano S."/>
            <person name="Fujiyama A."/>
            <person name="Delaux P.-M."/>
            <person name="Quint M."/>
            <person name="TheiBen G."/>
            <person name="Hagemann M."/>
            <person name="Harholt J."/>
            <person name="Dunand C."/>
            <person name="Zachgo S."/>
            <person name="Langdale J."/>
            <person name="Maumus F."/>
            <person name="Straeten D.V.D."/>
            <person name="Gould S.B."/>
            <person name="Rensing S.A."/>
        </authorList>
    </citation>
    <scope>NUCLEOTIDE SEQUENCE [LARGE SCALE GENOMIC DNA]</scope>
    <source>
        <strain evidence="2 3">S276</strain>
    </source>
</reference>
<keyword evidence="3" id="KW-1185">Reference proteome</keyword>
<accession>A0A388KBU1</accession>
<gene>
    <name evidence="2" type="ORF">CBR_g659</name>
</gene>
<organism evidence="2 3">
    <name type="scientific">Chara braunii</name>
    <name type="common">Braun's stonewort</name>
    <dbReference type="NCBI Taxonomy" id="69332"/>
    <lineage>
        <taxon>Eukaryota</taxon>
        <taxon>Viridiplantae</taxon>
        <taxon>Streptophyta</taxon>
        <taxon>Charophyceae</taxon>
        <taxon>Charales</taxon>
        <taxon>Characeae</taxon>
        <taxon>Chara</taxon>
    </lineage>
</organism>
<feature type="region of interest" description="Disordered" evidence="1">
    <location>
        <begin position="1022"/>
        <end position="1053"/>
    </location>
</feature>
<feature type="compositionally biased region" description="Basic and acidic residues" evidence="1">
    <location>
        <begin position="616"/>
        <end position="632"/>
    </location>
</feature>
<feature type="compositionally biased region" description="Low complexity" evidence="1">
    <location>
        <begin position="722"/>
        <end position="735"/>
    </location>
</feature>
<feature type="region of interest" description="Disordered" evidence="1">
    <location>
        <begin position="720"/>
        <end position="778"/>
    </location>
</feature>
<dbReference type="Proteomes" id="UP000265515">
    <property type="component" value="Unassembled WGS sequence"/>
</dbReference>